<evidence type="ECO:0000256" key="6">
    <source>
        <dbReference type="ARBA" id="ARBA00022840"/>
    </source>
</evidence>
<evidence type="ECO:0000256" key="10">
    <source>
        <dbReference type="RuleBase" id="RU000304"/>
    </source>
</evidence>
<dbReference type="EC" id="2.7.11.1" evidence="1"/>
<evidence type="ECO:0000256" key="9">
    <source>
        <dbReference type="PROSITE-ProRule" id="PRU10141"/>
    </source>
</evidence>
<feature type="domain" description="Protein kinase" evidence="11">
    <location>
        <begin position="136"/>
        <end position="395"/>
    </location>
</feature>
<dbReference type="InterPro" id="IPR051681">
    <property type="entry name" value="Ser/Thr_Kinases-Pseudokinases"/>
</dbReference>
<dbReference type="InterPro" id="IPR008271">
    <property type="entry name" value="Ser/Thr_kinase_AS"/>
</dbReference>
<keyword evidence="13" id="KW-1185">Reference proteome</keyword>
<dbReference type="EMBL" id="QKKF02004753">
    <property type="protein sequence ID" value="RZF47105.1"/>
    <property type="molecule type" value="Genomic_DNA"/>
</dbReference>
<dbReference type="AlphaFoldDB" id="A0A482XLW6"/>
<evidence type="ECO:0000256" key="4">
    <source>
        <dbReference type="ARBA" id="ARBA00022741"/>
    </source>
</evidence>
<dbReference type="GO" id="GO:0004674">
    <property type="term" value="F:protein serine/threonine kinase activity"/>
    <property type="evidence" value="ECO:0007669"/>
    <property type="project" value="UniProtKB-KW"/>
</dbReference>
<keyword evidence="6 9" id="KW-0067">ATP-binding</keyword>
<dbReference type="Gene3D" id="1.10.510.10">
    <property type="entry name" value="Transferase(Phosphotransferase) domain 1"/>
    <property type="match status" value="1"/>
</dbReference>
<dbReference type="InterPro" id="IPR000719">
    <property type="entry name" value="Prot_kinase_dom"/>
</dbReference>
<sequence>MDKTPVLAKQLAKIVFRGNSVSPVRLNVGQIVEKRCSSESFRKSQSINRYGCRSKHQPARRALKFDGFSPVKKHIVLPSILLDGIKIDSNDSSTDLSHQLETISSPKSSILHIGCPRGTPNLNTPEKKTILEKGKLKSWPVIGKGSFATVVKAKLKGERVALKIIAKNSSPKKESLRRERHALLLNHPNIVKITRVLNRPNTKFGIVVMELWDSINLQSFLDDCEHKFTFLQKVCCSLDVCQALNHCHEKKIVHLDVKPKNILIHNMGWASKICDFGSSISMTHMDRYKYFPRHQGTIKYMAPELFKGSHTISEKADIYSLGITMWQLLSEETPYLGEDLHTIIYKVVSQNFRPSSSKLQTVDQDFISIYEKCWLGDYTMRPTTTEITKSLTKILEANNFKNDFHFKC</sequence>
<evidence type="ECO:0000256" key="5">
    <source>
        <dbReference type="ARBA" id="ARBA00022777"/>
    </source>
</evidence>
<dbReference type="PANTHER" id="PTHR44329:SF285">
    <property type="entry name" value="V-MOS MOLONEY MURINE SARCOMA VIRAL ONCO HOMOLOG"/>
    <property type="match status" value="1"/>
</dbReference>
<dbReference type="Proteomes" id="UP000291343">
    <property type="component" value="Unassembled WGS sequence"/>
</dbReference>
<evidence type="ECO:0000259" key="11">
    <source>
        <dbReference type="PROSITE" id="PS50011"/>
    </source>
</evidence>
<dbReference type="STRING" id="195883.A0A482XLW6"/>
<dbReference type="SMART" id="SM00220">
    <property type="entry name" value="S_TKc"/>
    <property type="match status" value="1"/>
</dbReference>
<comment type="caution">
    <text evidence="12">The sequence shown here is derived from an EMBL/GenBank/DDBJ whole genome shotgun (WGS) entry which is preliminary data.</text>
</comment>
<dbReference type="SMR" id="A0A482XLW6"/>
<dbReference type="GO" id="GO:0005524">
    <property type="term" value="F:ATP binding"/>
    <property type="evidence" value="ECO:0007669"/>
    <property type="project" value="UniProtKB-UniRule"/>
</dbReference>
<keyword evidence="5" id="KW-0418">Kinase</keyword>
<dbReference type="OrthoDB" id="4062651at2759"/>
<comment type="similarity">
    <text evidence="10">Belongs to the protein kinase superfamily.</text>
</comment>
<dbReference type="Pfam" id="PF00069">
    <property type="entry name" value="Pkinase"/>
    <property type="match status" value="1"/>
</dbReference>
<evidence type="ECO:0000256" key="3">
    <source>
        <dbReference type="ARBA" id="ARBA00022679"/>
    </source>
</evidence>
<dbReference type="PROSITE" id="PS00108">
    <property type="entry name" value="PROTEIN_KINASE_ST"/>
    <property type="match status" value="1"/>
</dbReference>
<proteinExistence type="inferred from homology"/>
<accession>A0A482XLW6</accession>
<feature type="binding site" evidence="9">
    <location>
        <position position="173"/>
    </location>
    <ligand>
        <name>ATP</name>
        <dbReference type="ChEBI" id="CHEBI:30616"/>
    </ligand>
</feature>
<evidence type="ECO:0000313" key="12">
    <source>
        <dbReference type="EMBL" id="RZF47105.1"/>
    </source>
</evidence>
<dbReference type="PANTHER" id="PTHR44329">
    <property type="entry name" value="SERINE/THREONINE-PROTEIN KINASE TNNI3K-RELATED"/>
    <property type="match status" value="1"/>
</dbReference>
<reference evidence="12 13" key="1">
    <citation type="journal article" date="2017" name="Gigascience">
        <title>Genome sequence of the small brown planthopper, Laodelphax striatellus.</title>
        <authorList>
            <person name="Zhu J."/>
            <person name="Jiang F."/>
            <person name="Wang X."/>
            <person name="Yang P."/>
            <person name="Bao Y."/>
            <person name="Zhao W."/>
            <person name="Wang W."/>
            <person name="Lu H."/>
            <person name="Wang Q."/>
            <person name="Cui N."/>
            <person name="Li J."/>
            <person name="Chen X."/>
            <person name="Luo L."/>
            <person name="Yu J."/>
            <person name="Kang L."/>
            <person name="Cui F."/>
        </authorList>
    </citation>
    <scope>NUCLEOTIDE SEQUENCE [LARGE SCALE GENOMIC DNA]</scope>
    <source>
        <strain evidence="12">Lst14</strain>
    </source>
</reference>
<dbReference type="InterPro" id="IPR017441">
    <property type="entry name" value="Protein_kinase_ATP_BS"/>
</dbReference>
<comment type="catalytic activity">
    <reaction evidence="7">
        <text>L-threonyl-[protein] + ATP = O-phospho-L-threonyl-[protein] + ADP + H(+)</text>
        <dbReference type="Rhea" id="RHEA:46608"/>
        <dbReference type="Rhea" id="RHEA-COMP:11060"/>
        <dbReference type="Rhea" id="RHEA-COMP:11605"/>
        <dbReference type="ChEBI" id="CHEBI:15378"/>
        <dbReference type="ChEBI" id="CHEBI:30013"/>
        <dbReference type="ChEBI" id="CHEBI:30616"/>
        <dbReference type="ChEBI" id="CHEBI:61977"/>
        <dbReference type="ChEBI" id="CHEBI:456216"/>
        <dbReference type="EC" id="2.7.11.1"/>
    </reaction>
</comment>
<keyword evidence="4 9" id="KW-0547">Nucleotide-binding</keyword>
<organism evidence="12 13">
    <name type="scientific">Laodelphax striatellus</name>
    <name type="common">Small brown planthopper</name>
    <name type="synonym">Delphax striatella</name>
    <dbReference type="NCBI Taxonomy" id="195883"/>
    <lineage>
        <taxon>Eukaryota</taxon>
        <taxon>Metazoa</taxon>
        <taxon>Ecdysozoa</taxon>
        <taxon>Arthropoda</taxon>
        <taxon>Hexapoda</taxon>
        <taxon>Insecta</taxon>
        <taxon>Pterygota</taxon>
        <taxon>Neoptera</taxon>
        <taxon>Paraneoptera</taxon>
        <taxon>Hemiptera</taxon>
        <taxon>Auchenorrhyncha</taxon>
        <taxon>Fulgoroidea</taxon>
        <taxon>Delphacidae</taxon>
        <taxon>Criomorphinae</taxon>
        <taxon>Laodelphax</taxon>
    </lineage>
</organism>
<keyword evidence="3" id="KW-0808">Transferase</keyword>
<dbReference type="InterPro" id="IPR011009">
    <property type="entry name" value="Kinase-like_dom_sf"/>
</dbReference>
<dbReference type="InParanoid" id="A0A482XLW6"/>
<evidence type="ECO:0000313" key="13">
    <source>
        <dbReference type="Proteomes" id="UP000291343"/>
    </source>
</evidence>
<keyword evidence="2 10" id="KW-0723">Serine/threonine-protein kinase</keyword>
<name>A0A482XLW6_LAOST</name>
<dbReference type="Gene3D" id="3.30.200.20">
    <property type="entry name" value="Phosphorylase Kinase, domain 1"/>
    <property type="match status" value="1"/>
</dbReference>
<protein>
    <recommendedName>
        <fullName evidence="1">non-specific serine/threonine protein kinase</fullName>
        <ecNumber evidence="1">2.7.11.1</ecNumber>
    </recommendedName>
</protein>
<dbReference type="PROSITE" id="PS00107">
    <property type="entry name" value="PROTEIN_KINASE_ATP"/>
    <property type="match status" value="1"/>
</dbReference>
<comment type="catalytic activity">
    <reaction evidence="8">
        <text>L-seryl-[protein] + ATP = O-phospho-L-seryl-[protein] + ADP + H(+)</text>
        <dbReference type="Rhea" id="RHEA:17989"/>
        <dbReference type="Rhea" id="RHEA-COMP:9863"/>
        <dbReference type="Rhea" id="RHEA-COMP:11604"/>
        <dbReference type="ChEBI" id="CHEBI:15378"/>
        <dbReference type="ChEBI" id="CHEBI:29999"/>
        <dbReference type="ChEBI" id="CHEBI:30616"/>
        <dbReference type="ChEBI" id="CHEBI:83421"/>
        <dbReference type="ChEBI" id="CHEBI:456216"/>
        <dbReference type="EC" id="2.7.11.1"/>
    </reaction>
</comment>
<dbReference type="PROSITE" id="PS50011">
    <property type="entry name" value="PROTEIN_KINASE_DOM"/>
    <property type="match status" value="1"/>
</dbReference>
<dbReference type="SUPFAM" id="SSF56112">
    <property type="entry name" value="Protein kinase-like (PK-like)"/>
    <property type="match status" value="1"/>
</dbReference>
<evidence type="ECO:0000256" key="7">
    <source>
        <dbReference type="ARBA" id="ARBA00047899"/>
    </source>
</evidence>
<evidence type="ECO:0000256" key="8">
    <source>
        <dbReference type="ARBA" id="ARBA00048679"/>
    </source>
</evidence>
<evidence type="ECO:0000256" key="2">
    <source>
        <dbReference type="ARBA" id="ARBA00022527"/>
    </source>
</evidence>
<gene>
    <name evidence="12" type="ORF">LSTR_LSTR005183</name>
</gene>
<dbReference type="FunCoup" id="A0A482XLW6">
    <property type="interactions" value="20"/>
</dbReference>
<evidence type="ECO:0000256" key="1">
    <source>
        <dbReference type="ARBA" id="ARBA00012513"/>
    </source>
</evidence>